<gene>
    <name evidence="2" type="ORF">BN2475_280069</name>
</gene>
<organism evidence="2 3">
    <name type="scientific">Paraburkholderia ribeironis</name>
    <dbReference type="NCBI Taxonomy" id="1247936"/>
    <lineage>
        <taxon>Bacteria</taxon>
        <taxon>Pseudomonadati</taxon>
        <taxon>Pseudomonadota</taxon>
        <taxon>Betaproteobacteria</taxon>
        <taxon>Burkholderiales</taxon>
        <taxon>Burkholderiaceae</taxon>
        <taxon>Paraburkholderia</taxon>
    </lineage>
</organism>
<evidence type="ECO:0000313" key="2">
    <source>
        <dbReference type="EMBL" id="SIT41208.1"/>
    </source>
</evidence>
<name>A0A1N7S1F8_9BURK</name>
<evidence type="ECO:0000256" key="1">
    <source>
        <dbReference type="SAM" id="MobiDB-lite"/>
    </source>
</evidence>
<dbReference type="EMBL" id="CYGX02000028">
    <property type="protein sequence ID" value="SIT41208.1"/>
    <property type="molecule type" value="Genomic_DNA"/>
</dbReference>
<keyword evidence="3" id="KW-1185">Reference proteome</keyword>
<proteinExistence type="predicted"/>
<protein>
    <submittedName>
        <fullName evidence="2">Uncharacterized protein</fullName>
    </submittedName>
</protein>
<dbReference type="AlphaFoldDB" id="A0A1N7S1F8"/>
<dbReference type="STRING" id="1247936.BN2475_280069"/>
<evidence type="ECO:0000313" key="3">
    <source>
        <dbReference type="Proteomes" id="UP000187012"/>
    </source>
</evidence>
<dbReference type="Proteomes" id="UP000187012">
    <property type="component" value="Unassembled WGS sequence"/>
</dbReference>
<accession>A0A1N7S1F8</accession>
<reference evidence="2 3" key="1">
    <citation type="submission" date="2016-12" db="EMBL/GenBank/DDBJ databases">
        <authorList>
            <person name="Song W.-J."/>
            <person name="Kurnit D.M."/>
        </authorList>
    </citation>
    <scope>NUCLEOTIDE SEQUENCE [LARGE SCALE GENOMIC DNA]</scope>
    <source>
        <strain evidence="2 3">STM7296</strain>
    </source>
</reference>
<sequence length="55" mass="5921">MPHCRYREGVAAGLPQPDPNVVTQLGSNPCKRTGPNQLAKGRRSLPTFSCVAQQS</sequence>
<feature type="region of interest" description="Disordered" evidence="1">
    <location>
        <begin position="1"/>
        <end position="41"/>
    </location>
</feature>